<proteinExistence type="predicted"/>
<organism evidence="2 3">
    <name type="scientific">Sesamum angolense</name>
    <dbReference type="NCBI Taxonomy" id="2727404"/>
    <lineage>
        <taxon>Eukaryota</taxon>
        <taxon>Viridiplantae</taxon>
        <taxon>Streptophyta</taxon>
        <taxon>Embryophyta</taxon>
        <taxon>Tracheophyta</taxon>
        <taxon>Spermatophyta</taxon>
        <taxon>Magnoliopsida</taxon>
        <taxon>eudicotyledons</taxon>
        <taxon>Gunneridae</taxon>
        <taxon>Pentapetalae</taxon>
        <taxon>asterids</taxon>
        <taxon>lamiids</taxon>
        <taxon>Lamiales</taxon>
        <taxon>Pedaliaceae</taxon>
        <taxon>Sesamum</taxon>
    </lineage>
</organism>
<protein>
    <recommendedName>
        <fullName evidence="1">Integrase catalytic domain-containing protein</fullName>
    </recommendedName>
</protein>
<dbReference type="SUPFAM" id="SSF56672">
    <property type="entry name" value="DNA/RNA polymerases"/>
    <property type="match status" value="1"/>
</dbReference>
<dbReference type="AlphaFoldDB" id="A0AAE1WPU9"/>
<accession>A0AAE1WPU9</accession>
<keyword evidence="3" id="KW-1185">Reference proteome</keyword>
<dbReference type="InterPro" id="IPR012337">
    <property type="entry name" value="RNaseH-like_sf"/>
</dbReference>
<dbReference type="Gene3D" id="3.30.70.270">
    <property type="match status" value="1"/>
</dbReference>
<dbReference type="EMBL" id="JACGWL010000008">
    <property type="protein sequence ID" value="KAK4397275.1"/>
    <property type="molecule type" value="Genomic_DNA"/>
</dbReference>
<dbReference type="PROSITE" id="PS50994">
    <property type="entry name" value="INTEGRASE"/>
    <property type="match status" value="1"/>
</dbReference>
<feature type="domain" description="Integrase catalytic" evidence="1">
    <location>
        <begin position="237"/>
        <end position="322"/>
    </location>
</feature>
<dbReference type="SUPFAM" id="SSF53098">
    <property type="entry name" value="Ribonuclease H-like"/>
    <property type="match status" value="2"/>
</dbReference>
<comment type="caution">
    <text evidence="2">The sequence shown here is derived from an EMBL/GenBank/DDBJ whole genome shotgun (WGS) entry which is preliminary data.</text>
</comment>
<evidence type="ECO:0000313" key="2">
    <source>
        <dbReference type="EMBL" id="KAK4397275.1"/>
    </source>
</evidence>
<dbReference type="PANTHER" id="PTHR48475:SF2">
    <property type="entry name" value="RIBONUCLEASE H"/>
    <property type="match status" value="1"/>
</dbReference>
<evidence type="ECO:0000313" key="3">
    <source>
        <dbReference type="Proteomes" id="UP001289374"/>
    </source>
</evidence>
<dbReference type="InterPro" id="IPR036397">
    <property type="entry name" value="RNaseH_sf"/>
</dbReference>
<dbReference type="InterPro" id="IPR001584">
    <property type="entry name" value="Integrase_cat-core"/>
</dbReference>
<dbReference type="GO" id="GO:0003676">
    <property type="term" value="F:nucleic acid binding"/>
    <property type="evidence" value="ECO:0007669"/>
    <property type="project" value="InterPro"/>
</dbReference>
<dbReference type="InterPro" id="IPR043128">
    <property type="entry name" value="Rev_trsase/Diguanyl_cyclase"/>
</dbReference>
<dbReference type="Gene3D" id="3.30.420.10">
    <property type="entry name" value="Ribonuclease H-like superfamily/Ribonuclease H"/>
    <property type="match status" value="2"/>
</dbReference>
<dbReference type="PANTHER" id="PTHR48475">
    <property type="entry name" value="RIBONUCLEASE H"/>
    <property type="match status" value="1"/>
</dbReference>
<dbReference type="Proteomes" id="UP001289374">
    <property type="component" value="Unassembled WGS sequence"/>
</dbReference>
<dbReference type="InterPro" id="IPR043502">
    <property type="entry name" value="DNA/RNA_pol_sf"/>
</dbReference>
<reference evidence="2" key="2">
    <citation type="journal article" date="2024" name="Plant">
        <title>Genomic evolution and insights into agronomic trait innovations of Sesamum species.</title>
        <authorList>
            <person name="Miao H."/>
            <person name="Wang L."/>
            <person name="Qu L."/>
            <person name="Liu H."/>
            <person name="Sun Y."/>
            <person name="Le M."/>
            <person name="Wang Q."/>
            <person name="Wei S."/>
            <person name="Zheng Y."/>
            <person name="Lin W."/>
            <person name="Duan Y."/>
            <person name="Cao H."/>
            <person name="Xiong S."/>
            <person name="Wang X."/>
            <person name="Wei L."/>
            <person name="Li C."/>
            <person name="Ma Q."/>
            <person name="Ju M."/>
            <person name="Zhao R."/>
            <person name="Li G."/>
            <person name="Mu C."/>
            <person name="Tian Q."/>
            <person name="Mei H."/>
            <person name="Zhang T."/>
            <person name="Gao T."/>
            <person name="Zhang H."/>
        </authorList>
    </citation>
    <scope>NUCLEOTIDE SEQUENCE</scope>
    <source>
        <strain evidence="2">K16</strain>
    </source>
</reference>
<sequence>MAALNRFIFKVVEKSLPFFKVLRKINKFEWDASYQQAFEELKKYLAGLPLLVKPTQGDTLYLYLSVIPQAIGFVLVHEEEGKQMLIYYVSKVLNGAEDREYGISCLPRTTIKAQALADFIFEMAGISPGETPKVEKWLLHMDGSSTIQGSDAGIVDTSPHGEDLEFAVKFDFKASNIEVEYETLLIGMKMVHEAGAKRLVAYSDSQKQNIKADCLSKRASSLEDYQTRNIAIEYLLEPRAPLAIQGIDIVDPFLLAFGQRKFLLVAIDDFTKWVEAEPLARITEGEVKKFIWINIICRFGLPREIISDNGRKVEVTNRILVQGIKRTLEKVGGNWTEELTGDLWAYRTTPRGFMVESLFTLVYGTEAIISVD</sequence>
<reference evidence="2" key="1">
    <citation type="submission" date="2020-06" db="EMBL/GenBank/DDBJ databases">
        <authorList>
            <person name="Li T."/>
            <person name="Hu X."/>
            <person name="Zhang T."/>
            <person name="Song X."/>
            <person name="Zhang H."/>
            <person name="Dai N."/>
            <person name="Sheng W."/>
            <person name="Hou X."/>
            <person name="Wei L."/>
        </authorList>
    </citation>
    <scope>NUCLEOTIDE SEQUENCE</scope>
    <source>
        <strain evidence="2">K16</strain>
        <tissue evidence="2">Leaf</tissue>
    </source>
</reference>
<evidence type="ECO:0000259" key="1">
    <source>
        <dbReference type="PROSITE" id="PS50994"/>
    </source>
</evidence>
<dbReference type="Pfam" id="PF17919">
    <property type="entry name" value="RT_RNaseH_2"/>
    <property type="match status" value="1"/>
</dbReference>
<gene>
    <name evidence="2" type="ORF">Sango_1564100</name>
</gene>
<dbReference type="GO" id="GO:0015074">
    <property type="term" value="P:DNA integration"/>
    <property type="evidence" value="ECO:0007669"/>
    <property type="project" value="InterPro"/>
</dbReference>
<name>A0AAE1WPU9_9LAMI</name>
<dbReference type="InterPro" id="IPR041577">
    <property type="entry name" value="RT_RNaseH_2"/>
</dbReference>